<dbReference type="CDD" id="cd00077">
    <property type="entry name" value="HDc"/>
    <property type="match status" value="1"/>
</dbReference>
<dbReference type="AlphaFoldDB" id="A0A7G6E4W4"/>
<dbReference type="GO" id="GO:0006203">
    <property type="term" value="P:dGTP catabolic process"/>
    <property type="evidence" value="ECO:0007669"/>
    <property type="project" value="TreeGrafter"/>
</dbReference>
<dbReference type="InterPro" id="IPR006674">
    <property type="entry name" value="HD_domain"/>
</dbReference>
<organism evidence="2 3">
    <name type="scientific">Thermanaerosceptrum fracticalcis</name>
    <dbReference type="NCBI Taxonomy" id="1712410"/>
    <lineage>
        <taxon>Bacteria</taxon>
        <taxon>Bacillati</taxon>
        <taxon>Bacillota</taxon>
        <taxon>Clostridia</taxon>
        <taxon>Eubacteriales</taxon>
        <taxon>Peptococcaceae</taxon>
        <taxon>Thermanaerosceptrum</taxon>
    </lineage>
</organism>
<protein>
    <submittedName>
        <fullName evidence="2">HD domain-containing protein</fullName>
    </submittedName>
</protein>
<proteinExistence type="predicted"/>
<dbReference type="GO" id="GO:0008832">
    <property type="term" value="F:dGTPase activity"/>
    <property type="evidence" value="ECO:0007669"/>
    <property type="project" value="TreeGrafter"/>
</dbReference>
<dbReference type="SUPFAM" id="SSF109604">
    <property type="entry name" value="HD-domain/PDEase-like"/>
    <property type="match status" value="1"/>
</dbReference>
<evidence type="ECO:0000259" key="1">
    <source>
        <dbReference type="PROSITE" id="PS51831"/>
    </source>
</evidence>
<evidence type="ECO:0000313" key="3">
    <source>
        <dbReference type="Proteomes" id="UP000515847"/>
    </source>
</evidence>
<accession>A0A7G6E4W4</accession>
<dbReference type="EMBL" id="CP045798">
    <property type="protein sequence ID" value="QNB47118.1"/>
    <property type="molecule type" value="Genomic_DNA"/>
</dbReference>
<reference evidence="2 3" key="1">
    <citation type="journal article" date="2019" name="Front. Microbiol.">
        <title>Thermoanaerosceptrum fracticalcis gen. nov. sp. nov., a Novel Fumarate-Fermenting Microorganism From a Deep Fractured Carbonate Aquifer of the US Great Basin.</title>
        <authorList>
            <person name="Hamilton-Brehm S.D."/>
            <person name="Stewart L.E."/>
            <person name="Zavarin M."/>
            <person name="Caldwell M."/>
            <person name="Lawson P.A."/>
            <person name="Onstott T.C."/>
            <person name="Grzymski J."/>
            <person name="Neveux I."/>
            <person name="Lollar B.S."/>
            <person name="Russell C.E."/>
            <person name="Moser D.P."/>
        </authorList>
    </citation>
    <scope>NUCLEOTIDE SEQUENCE [LARGE SCALE GENOMIC DNA]</scope>
    <source>
        <strain evidence="2 3">DRI-13</strain>
    </source>
</reference>
<dbReference type="Pfam" id="PF01966">
    <property type="entry name" value="HD"/>
    <property type="match status" value="1"/>
</dbReference>
<evidence type="ECO:0000313" key="2">
    <source>
        <dbReference type="EMBL" id="QNB47118.1"/>
    </source>
</evidence>
<dbReference type="RefSeq" id="WP_034426250.1">
    <property type="nucleotide sequence ID" value="NZ_CP045798.1"/>
</dbReference>
<dbReference type="Proteomes" id="UP000515847">
    <property type="component" value="Chromosome"/>
</dbReference>
<dbReference type="InterPro" id="IPR050135">
    <property type="entry name" value="dGTPase-like"/>
</dbReference>
<gene>
    <name evidence="2" type="ORF">BR63_12850</name>
</gene>
<dbReference type="InterPro" id="IPR003607">
    <property type="entry name" value="HD/PDEase_dom"/>
</dbReference>
<name>A0A7G6E4W4_THEFR</name>
<feature type="domain" description="HD" evidence="1">
    <location>
        <begin position="51"/>
        <end position="175"/>
    </location>
</feature>
<keyword evidence="3" id="KW-1185">Reference proteome</keyword>
<dbReference type="PANTHER" id="PTHR11373">
    <property type="entry name" value="DEOXYNUCLEOSIDE TRIPHOSPHATE TRIPHOSPHOHYDROLASE"/>
    <property type="match status" value="1"/>
</dbReference>
<dbReference type="PROSITE" id="PS51831">
    <property type="entry name" value="HD"/>
    <property type="match status" value="1"/>
</dbReference>
<dbReference type="OrthoDB" id="9803619at2"/>
<dbReference type="Gene3D" id="1.10.3210.10">
    <property type="entry name" value="Hypothetical protein af1432"/>
    <property type="match status" value="1"/>
</dbReference>
<dbReference type="KEGG" id="tfr:BR63_12850"/>
<dbReference type="SMART" id="SM00471">
    <property type="entry name" value="HDc"/>
    <property type="match status" value="1"/>
</dbReference>
<dbReference type="PANTHER" id="PTHR11373:SF4">
    <property type="entry name" value="DEOXYNUCLEOSIDE TRIPHOSPHATE TRIPHOSPHOHYDROLASE SAMHD1"/>
    <property type="match status" value="1"/>
</dbReference>
<sequence length="417" mass="48877">MGKVIRDPIHNIIEVEDDVLELIDTYAFQRLRRIRQLGVAWLVYPSAEHSRFAHSLGVYEMSKRVIRALKRNSSHFTLNKDEEKLITTAALLHDIGHGPFSHMLEGAIKNLGGHFEHEEMSTRIILECREINTRLQRFGTDFPARVCQVLQKKYPSTHVASVISSQFDADRIDYLLRDSYMTGANYGKFDVDWLLRNISIETATFPSVKGQTVVGINHKKGLNVLEQYLLGRHYMYIHVYYHKVIRSFEAIVNNLIKRILEKEHKKLAGYKVIEALFNSTISIEDYLQLDDFVMMSWFNEWYNKVKDPVLHKLLEYLFCRVPLKVVFPPQEPIAYYKKREEILAQYSSEDEKKYFFYEDSSKNVAYKDLYTTRDVLEEIFVCKEKDEIIPLSALEDSIIVQASNALKKDTIRWYIKP</sequence>